<dbReference type="EMBL" id="JAPQKI010000004">
    <property type="protein sequence ID" value="KAJ5103752.1"/>
    <property type="molecule type" value="Genomic_DNA"/>
</dbReference>
<dbReference type="GeneID" id="81355754"/>
<accession>A0A9W9FP23</accession>
<dbReference type="RefSeq" id="XP_056477132.1">
    <property type="nucleotide sequence ID" value="XM_056616775.1"/>
</dbReference>
<keyword evidence="4" id="KW-1185">Reference proteome</keyword>
<reference evidence="3" key="2">
    <citation type="journal article" date="2023" name="IMA Fungus">
        <title>Comparative genomic study of the Penicillium genus elucidates a diverse pangenome and 15 lateral gene transfer events.</title>
        <authorList>
            <person name="Petersen C."/>
            <person name="Sorensen T."/>
            <person name="Nielsen M.R."/>
            <person name="Sondergaard T.E."/>
            <person name="Sorensen J.L."/>
            <person name="Fitzpatrick D.A."/>
            <person name="Frisvad J.C."/>
            <person name="Nielsen K.L."/>
        </authorList>
    </citation>
    <scope>NUCLEOTIDE SEQUENCE</scope>
    <source>
        <strain evidence="3">IBT 30761</strain>
    </source>
</reference>
<gene>
    <name evidence="3" type="ORF">N7532_004281</name>
</gene>
<keyword evidence="2" id="KW-0732">Signal</keyword>
<feature type="chain" id="PRO_5040752561" evidence="2">
    <location>
        <begin position="21"/>
        <end position="104"/>
    </location>
</feature>
<dbReference type="Proteomes" id="UP001149074">
    <property type="component" value="Unassembled WGS sequence"/>
</dbReference>
<proteinExistence type="predicted"/>
<dbReference type="AlphaFoldDB" id="A0A9W9FP23"/>
<evidence type="ECO:0000256" key="2">
    <source>
        <dbReference type="SAM" id="SignalP"/>
    </source>
</evidence>
<feature type="region of interest" description="Disordered" evidence="1">
    <location>
        <begin position="32"/>
        <end position="61"/>
    </location>
</feature>
<sequence>MHLRWRSSTGAFFAITDALGMVPPTSVASEEFYRREPRVGSAMRNGGNTSTKRSPPTPGHLPGIPLALFLAQARLPSARVSLKEDAGAGALGFPPDPAKVKVFG</sequence>
<evidence type="ECO:0000313" key="4">
    <source>
        <dbReference type="Proteomes" id="UP001149074"/>
    </source>
</evidence>
<feature type="signal peptide" evidence="2">
    <location>
        <begin position="1"/>
        <end position="20"/>
    </location>
</feature>
<name>A0A9W9FP23_9EURO</name>
<evidence type="ECO:0000256" key="1">
    <source>
        <dbReference type="SAM" id="MobiDB-lite"/>
    </source>
</evidence>
<protein>
    <submittedName>
        <fullName evidence="3">Uncharacterized protein</fullName>
    </submittedName>
</protein>
<evidence type="ECO:0000313" key="3">
    <source>
        <dbReference type="EMBL" id="KAJ5103752.1"/>
    </source>
</evidence>
<organism evidence="3 4">
    <name type="scientific">Penicillium argentinense</name>
    <dbReference type="NCBI Taxonomy" id="1131581"/>
    <lineage>
        <taxon>Eukaryota</taxon>
        <taxon>Fungi</taxon>
        <taxon>Dikarya</taxon>
        <taxon>Ascomycota</taxon>
        <taxon>Pezizomycotina</taxon>
        <taxon>Eurotiomycetes</taxon>
        <taxon>Eurotiomycetidae</taxon>
        <taxon>Eurotiales</taxon>
        <taxon>Aspergillaceae</taxon>
        <taxon>Penicillium</taxon>
    </lineage>
</organism>
<reference evidence="3" key="1">
    <citation type="submission" date="2022-11" db="EMBL/GenBank/DDBJ databases">
        <authorList>
            <person name="Petersen C."/>
        </authorList>
    </citation>
    <scope>NUCLEOTIDE SEQUENCE</scope>
    <source>
        <strain evidence="3">IBT 30761</strain>
    </source>
</reference>
<comment type="caution">
    <text evidence="3">The sequence shown here is derived from an EMBL/GenBank/DDBJ whole genome shotgun (WGS) entry which is preliminary data.</text>
</comment>